<dbReference type="Proteomes" id="UP001500503">
    <property type="component" value="Unassembled WGS sequence"/>
</dbReference>
<feature type="region of interest" description="Disordered" evidence="1">
    <location>
        <begin position="1"/>
        <end position="20"/>
    </location>
</feature>
<protein>
    <submittedName>
        <fullName evidence="2">Uncharacterized protein</fullName>
    </submittedName>
</protein>
<proteinExistence type="predicted"/>
<feature type="region of interest" description="Disordered" evidence="1">
    <location>
        <begin position="39"/>
        <end position="63"/>
    </location>
</feature>
<keyword evidence="3" id="KW-1185">Reference proteome</keyword>
<accession>A0ABP8R7Y9</accession>
<reference evidence="3" key="1">
    <citation type="journal article" date="2019" name="Int. J. Syst. Evol. Microbiol.">
        <title>The Global Catalogue of Microorganisms (GCM) 10K type strain sequencing project: providing services to taxonomists for standard genome sequencing and annotation.</title>
        <authorList>
            <consortium name="The Broad Institute Genomics Platform"/>
            <consortium name="The Broad Institute Genome Sequencing Center for Infectious Disease"/>
            <person name="Wu L."/>
            <person name="Ma J."/>
        </authorList>
    </citation>
    <scope>NUCLEOTIDE SEQUENCE [LARGE SCALE GENOMIC DNA]</scope>
    <source>
        <strain evidence="3">JCM 17933</strain>
    </source>
</reference>
<gene>
    <name evidence="2" type="ORF">GCM10023191_097520</name>
</gene>
<name>A0ABP8R7Y9_9ACTN</name>
<organism evidence="2 3">
    <name type="scientific">Actinoallomurus oryzae</name>
    <dbReference type="NCBI Taxonomy" id="502180"/>
    <lineage>
        <taxon>Bacteria</taxon>
        <taxon>Bacillati</taxon>
        <taxon>Actinomycetota</taxon>
        <taxon>Actinomycetes</taxon>
        <taxon>Streptosporangiales</taxon>
        <taxon>Thermomonosporaceae</taxon>
        <taxon>Actinoallomurus</taxon>
    </lineage>
</organism>
<evidence type="ECO:0000313" key="3">
    <source>
        <dbReference type="Proteomes" id="UP001500503"/>
    </source>
</evidence>
<feature type="compositionally biased region" description="Basic residues" evidence="1">
    <location>
        <begin position="39"/>
        <end position="48"/>
    </location>
</feature>
<evidence type="ECO:0000256" key="1">
    <source>
        <dbReference type="SAM" id="MobiDB-lite"/>
    </source>
</evidence>
<dbReference type="EMBL" id="BAABHF010000066">
    <property type="protein sequence ID" value="GAA4520494.1"/>
    <property type="molecule type" value="Genomic_DNA"/>
</dbReference>
<sequence>MAVLAQRTGQPAKLKGQPTAPDVILSRWQQLTETKIRKIRGMSRRGRRSRQEARAGRQSSSRKIHGALSICWLTTANNDLD</sequence>
<comment type="caution">
    <text evidence="2">The sequence shown here is derived from an EMBL/GenBank/DDBJ whole genome shotgun (WGS) entry which is preliminary data.</text>
</comment>
<evidence type="ECO:0000313" key="2">
    <source>
        <dbReference type="EMBL" id="GAA4520494.1"/>
    </source>
</evidence>